<comment type="caution">
    <text evidence="1">The sequence shown here is derived from an EMBL/GenBank/DDBJ whole genome shotgun (WGS) entry which is preliminary data.</text>
</comment>
<evidence type="ECO:0000313" key="1">
    <source>
        <dbReference type="EMBL" id="KAJ0042689.1"/>
    </source>
</evidence>
<proteinExistence type="predicted"/>
<dbReference type="Proteomes" id="UP001163603">
    <property type="component" value="Chromosome 4"/>
</dbReference>
<keyword evidence="2" id="KW-1185">Reference proteome</keyword>
<evidence type="ECO:0000313" key="2">
    <source>
        <dbReference type="Proteomes" id="UP001163603"/>
    </source>
</evidence>
<name>A0ACC0YWA4_9ROSI</name>
<dbReference type="EMBL" id="CM047739">
    <property type="protein sequence ID" value="KAJ0042689.1"/>
    <property type="molecule type" value="Genomic_DNA"/>
</dbReference>
<protein>
    <submittedName>
        <fullName evidence="1">Uncharacterized protein</fullName>
    </submittedName>
</protein>
<gene>
    <name evidence="1" type="ORF">Pint_17132</name>
</gene>
<organism evidence="1 2">
    <name type="scientific">Pistacia integerrima</name>
    <dbReference type="NCBI Taxonomy" id="434235"/>
    <lineage>
        <taxon>Eukaryota</taxon>
        <taxon>Viridiplantae</taxon>
        <taxon>Streptophyta</taxon>
        <taxon>Embryophyta</taxon>
        <taxon>Tracheophyta</taxon>
        <taxon>Spermatophyta</taxon>
        <taxon>Magnoliopsida</taxon>
        <taxon>eudicotyledons</taxon>
        <taxon>Gunneridae</taxon>
        <taxon>Pentapetalae</taxon>
        <taxon>rosids</taxon>
        <taxon>malvids</taxon>
        <taxon>Sapindales</taxon>
        <taxon>Anacardiaceae</taxon>
        <taxon>Pistacia</taxon>
    </lineage>
</organism>
<reference evidence="2" key="1">
    <citation type="journal article" date="2023" name="G3 (Bethesda)">
        <title>Genome assembly and association tests identify interacting loci associated with vigor, precocity, and sex in interspecific pistachio rootstocks.</title>
        <authorList>
            <person name="Palmer W."/>
            <person name="Jacygrad E."/>
            <person name="Sagayaradj S."/>
            <person name="Cavanaugh K."/>
            <person name="Han R."/>
            <person name="Bertier L."/>
            <person name="Beede B."/>
            <person name="Kafkas S."/>
            <person name="Golino D."/>
            <person name="Preece J."/>
            <person name="Michelmore R."/>
        </authorList>
    </citation>
    <scope>NUCLEOTIDE SEQUENCE [LARGE SCALE GENOMIC DNA]</scope>
</reference>
<sequence>MPLFLSDEEMYRLSNDAVSLAAKADAYIRELQSELETVKARADAASITAEQTCSLLEQKFISLSENYSKLESEHAQLKISLDEREKELAQFHAEKHQLHLQSIGKDGDVERLSTEVAELHKSRRQLMEMVEQKDLVISEKNATVKTYLDKIINLTDNAAKKESHLAQIEAELARSQATCTRLWQEKELIERHNAWLNEELTSKVNSLVELRRTHADLEADMSAKLSDAERRSSECSSSLNWNKERVRELEIKLTSLQEEFCSSKDAAAVNEERLSAELSTVNKLVELYKESSEEWSRKAGELEGVIKALETHLTQAENDYKEKLEKEVSARKHSEKEAAELKEKLEKCEAEIESSRKANELSLLPLSSFRSEAWKESSDANEFSEDSRSLVPKIPVGVSGTALAASLLRDGWSLAKMYAKYQEAVDALRHEQLGRRESEAVLQRVLYELEEKAGVILDEREEYERMVEAYSVINQKLQNSVSEQSSLEKTIQELKADLRRRERDYNLAQKEINDLQKQVTVLLKECRDIQLRCGSSRHDYAEESTAVAAVEVNVNGESDAEKVISDRLLTFKDINGLVEQNVQLRSLVRSLSDQIDSREIEFKEKFELELKKHTDEAASKVAAVLQRAEEQGRMIESLHTSVAMYKRLYDEEHKLRSSHPQTVDAAPVDGRRDLLLLLEGSQEATKKAQEKAAEQVRFLEEDLEKSRSEIISLRSERDRSVLEAKFAREKLDSVLKEAEHQKVEINGVLARNVEFSQLIVDYQRKLRESSESLNAAEELSRKLNMEVSILKHEKDMLSNAEKRACEEVRSLSERVYRLQVASLDTIQSAEEAREEARATERRKQEEYIKQVEREWAEAKKDLQEERNNVRTLTSDREQNLKNAVKQVEEMGKELANALHAVTAAETRAAVAEARLSDLEKRMKSSDAKVGEVEDGSRLSTNEVVVELRRAKEELEKLKEEAQANKDHMLQYKSIAQVNEDALKQMEVAHENFKTEAEKLKKSLEAEVLSLRERVSELENENIMKSEQVASAAAVKEDAVASSLAEITGLKEEISVKISQITTMEVQISALKENLEKEHERWRAAQANYERQVILQSETIQELTKTSQALASLQDEASELRKLADACKAENVFDFGIVSTVRNELGESPLLHTFWSSKSLPYGLEATYFVMVYQHMLSELKGKWEVEKSVLEKSKNEAEKKFNEVNEQNKILHTRLEALHIQLAEKDRSSAGISSGSTGTDSLGDSGLQNVVNYLRRSKEIAETEISLLKQEKLRLQTQLESAQRAAENAQTSLHAERANSRALLLTEEQIKSLQLQVREMNLLRESNMQLREENKHNFEECQLKRLGLIMTNLENLLRERQIEIEACKKEIEALKKETEMLRMEKENLEKRVCERCRNIDVEDYNRLKIDVRQMEEKLKAKDTEIEEMKTLGSKRQETIMQLEQQLASSRVELNEKEKKLNDILQAEAVRKPELEKQKRIIGQLKRKHDILSKEKEGIFKENQALSKQLDELKQGKKAMGDVTGEQVMKEKEEKDTRIQILERTLERQREELKKEKDDHQKEKERRQKGEKAIWDSAKNADQWKTKISSELEQHKQAGTLVVQHLAGTILDDHASSYLLAVENFERVARTVSSELGSGAPPPDTSVVSDAPATATTGPAVATQALISSSSAGPAPSNLPPKAADGKERLVLSRTIVETRKQGRKLVRPRLGKPEEAQGDVEMTEAEGSSLGGKVASSQDVETQVNLTQQSQPLVRKRLASSTPELREESLLQGEPTTDIAAPAPKKSKGTDSPPEDAGGQSAAPLENIDSQPVIEESIDAVSNIPQEEAVDAEKEEVDTTGEKTEELKESQQVDGASEAEMQNEKNNASEENLDKATGAEMASDEGLKDQTEQENQLLTLESESEREEGELLPDVTDPEGVADISNLVGSPEIGEVLPEVIGTPVVSPTRVEDEAMVAVAAETGDVTSPEAANDEKNEEGDVTEENVEGSDKSNDGNDHVAVEADQVPEAASVISETASTSSAAEPEASKQLSSSTTTAAERARERAMQRQAGVVPPSVSRGRGRPAGRGRGARGGRGGRGQTPGQQ</sequence>
<accession>A0ACC0YWA4</accession>